<name>A0A428SHY3_9HYPO</name>
<feature type="region of interest" description="Disordered" evidence="1">
    <location>
        <begin position="207"/>
        <end position="283"/>
    </location>
</feature>
<evidence type="ECO:0000313" key="3">
    <source>
        <dbReference type="Proteomes" id="UP000288429"/>
    </source>
</evidence>
<feature type="region of interest" description="Disordered" evidence="1">
    <location>
        <begin position="529"/>
        <end position="589"/>
    </location>
</feature>
<feature type="compositionally biased region" description="Pro residues" evidence="1">
    <location>
        <begin position="87"/>
        <end position="96"/>
    </location>
</feature>
<feature type="compositionally biased region" description="Basic and acidic residues" evidence="1">
    <location>
        <begin position="680"/>
        <end position="699"/>
    </location>
</feature>
<dbReference type="AlphaFoldDB" id="A0A428SHY3"/>
<evidence type="ECO:0000313" key="2">
    <source>
        <dbReference type="EMBL" id="RSL89395.1"/>
    </source>
</evidence>
<keyword evidence="3" id="KW-1185">Reference proteome</keyword>
<feature type="region of interest" description="Disordered" evidence="1">
    <location>
        <begin position="54"/>
        <end position="73"/>
    </location>
</feature>
<feature type="compositionally biased region" description="Basic residues" evidence="1">
    <location>
        <begin position="242"/>
        <end position="255"/>
    </location>
</feature>
<feature type="compositionally biased region" description="Pro residues" evidence="1">
    <location>
        <begin position="149"/>
        <end position="159"/>
    </location>
</feature>
<gene>
    <name evidence="2" type="ORF">CDV31_015884</name>
</gene>
<feature type="compositionally biased region" description="Acidic residues" evidence="1">
    <location>
        <begin position="212"/>
        <end position="226"/>
    </location>
</feature>
<dbReference type="Proteomes" id="UP000288429">
    <property type="component" value="Unassembled WGS sequence"/>
</dbReference>
<feature type="region of interest" description="Disordered" evidence="1">
    <location>
        <begin position="661"/>
        <end position="699"/>
    </location>
</feature>
<reference evidence="2 3" key="1">
    <citation type="submission" date="2017-06" db="EMBL/GenBank/DDBJ databases">
        <title>Cmopartive genomic analysis of Ambrosia Fusariam Clade fungi.</title>
        <authorList>
            <person name="Stajich J.E."/>
            <person name="Carrillo J."/>
            <person name="Kijimoto T."/>
            <person name="Eskalen A."/>
            <person name="O'Donnell K."/>
            <person name="Kasson M."/>
        </authorList>
    </citation>
    <scope>NUCLEOTIDE SEQUENCE [LARGE SCALE GENOMIC DNA]</scope>
    <source>
        <strain evidence="2 3">NRRL 20438</strain>
    </source>
</reference>
<accession>A0A428SHY3</accession>
<feature type="region of interest" description="Disordered" evidence="1">
    <location>
        <begin position="378"/>
        <end position="447"/>
    </location>
</feature>
<dbReference type="EMBL" id="NIZV01000450">
    <property type="protein sequence ID" value="RSL89395.1"/>
    <property type="molecule type" value="Genomic_DNA"/>
</dbReference>
<feature type="compositionally biased region" description="Polar residues" evidence="1">
    <location>
        <begin position="529"/>
        <end position="543"/>
    </location>
</feature>
<feature type="region of interest" description="Disordered" evidence="1">
    <location>
        <begin position="80"/>
        <end position="168"/>
    </location>
</feature>
<organism evidence="2 3">
    <name type="scientific">Fusarium ambrosium</name>
    <dbReference type="NCBI Taxonomy" id="131363"/>
    <lineage>
        <taxon>Eukaryota</taxon>
        <taxon>Fungi</taxon>
        <taxon>Dikarya</taxon>
        <taxon>Ascomycota</taxon>
        <taxon>Pezizomycotina</taxon>
        <taxon>Sordariomycetes</taxon>
        <taxon>Hypocreomycetidae</taxon>
        <taxon>Hypocreales</taxon>
        <taxon>Nectriaceae</taxon>
        <taxon>Fusarium</taxon>
        <taxon>Fusarium solani species complex</taxon>
    </lineage>
</organism>
<feature type="compositionally biased region" description="Low complexity" evidence="1">
    <location>
        <begin position="550"/>
        <end position="566"/>
    </location>
</feature>
<evidence type="ECO:0000256" key="1">
    <source>
        <dbReference type="SAM" id="MobiDB-lite"/>
    </source>
</evidence>
<feature type="region of interest" description="Disordered" evidence="1">
    <location>
        <begin position="615"/>
        <end position="638"/>
    </location>
</feature>
<sequence length="699" mass="77147">MSHLPDTLSEVSTNKTWEAYNKTKGSWEDFCDFFFSLCVYLQLTFVAKSRQQQQQQQQGYPEPQTPSPTLQRRTVPPSLFIRSRPTSFPPKLPLSGPPLMTRRAQHPSPIDPPDMTGLLISPVDRRPLESTPPPVWRRRHLPSTQSPSPGYPPPGPDPGPSRSMTQKRAWLLQQHEASRQRFTAALHAAVDAEGDMAKYKAQLQQLGGGFHDDDEEDEEEEDEELEGQSPEMAQKPVAPKSNAKKRRERKKRLAPRVRTAEFPEYSVVPQGEKRPLEASPRQPAMDHGLRARQALRFIQSEHVSKTDESYKTIHNIDPGFYRLRALANSTSEAPDEQKWDIGWETQKGRFQGWTKVHLKKWFGNDMSPALQSQAKMLKKQDEDATALSTNVMPGQKATDDETTKALMPEDNPDGETITINDKATDVHSETGESDVVQPSPGKASTNPASIVHKAQTPEPSLTRPPSQLGVKAPARSSMGVLGDASGQGTKRNLFGAYIAPFGDITTGIQPQGLFSTPMASSGIQSWTPMVTKSPNERTPSSAAPKTPAQAPTHPLTLTTKPTTFATGRGKLTTSSPAREKAPEQPSITAFSTFDPNWMGAKLFNAIPSAANFFSGSPSTPKTTPGHAKVLTGGESSAQGQARCEYVSQLEEGQSSKLTLANLSLHEASPEGASRPKSNKPPKEWYEWYKNRHMDRKDHH</sequence>
<comment type="caution">
    <text evidence="2">The sequence shown here is derived from an EMBL/GenBank/DDBJ whole genome shotgun (WGS) entry which is preliminary data.</text>
</comment>
<protein>
    <submittedName>
        <fullName evidence="2">Uncharacterized protein</fullName>
    </submittedName>
</protein>
<proteinExistence type="predicted"/>